<keyword evidence="2" id="KW-0548">Nucleotidyltransferase</keyword>
<protein>
    <submittedName>
        <fullName evidence="2">Error-prone DNA polymerase</fullName>
        <ecNumber evidence="2">2.7.7.7</ecNumber>
    </submittedName>
</protein>
<evidence type="ECO:0000313" key="3">
    <source>
        <dbReference type="Proteomes" id="UP000551353"/>
    </source>
</evidence>
<organism evidence="2 3">
    <name type="scientific">Rhizobium mongolense</name>
    <dbReference type="NCBI Taxonomy" id="57676"/>
    <lineage>
        <taxon>Bacteria</taxon>
        <taxon>Pseudomonadati</taxon>
        <taxon>Pseudomonadota</taxon>
        <taxon>Alphaproteobacteria</taxon>
        <taxon>Hyphomicrobiales</taxon>
        <taxon>Rhizobiaceae</taxon>
        <taxon>Rhizobium/Agrobacterium group</taxon>
        <taxon>Rhizobium</taxon>
    </lineage>
</organism>
<proteinExistence type="predicted"/>
<keyword evidence="2" id="KW-0808">Transferase</keyword>
<comment type="caution">
    <text evidence="2">The sequence shown here is derived from an EMBL/GenBank/DDBJ whole genome shotgun (WGS) entry which is preliminary data.</text>
</comment>
<dbReference type="Gene3D" id="1.10.150.870">
    <property type="match status" value="1"/>
</dbReference>
<gene>
    <name evidence="2" type="ORF">GGD56_006962</name>
</gene>
<evidence type="ECO:0000259" key="1">
    <source>
        <dbReference type="Pfam" id="PF14579"/>
    </source>
</evidence>
<dbReference type="EMBL" id="JACIFX010000024">
    <property type="protein sequence ID" value="MBB4233059.1"/>
    <property type="molecule type" value="Genomic_DNA"/>
</dbReference>
<dbReference type="GO" id="GO:0003887">
    <property type="term" value="F:DNA-directed DNA polymerase activity"/>
    <property type="evidence" value="ECO:0007669"/>
    <property type="project" value="UniProtKB-EC"/>
</dbReference>
<dbReference type="PANTHER" id="PTHR32294">
    <property type="entry name" value="DNA POLYMERASE III SUBUNIT ALPHA"/>
    <property type="match status" value="1"/>
</dbReference>
<dbReference type="EC" id="2.7.7.7" evidence="2"/>
<name>A0ABR6J037_9HYPH</name>
<reference evidence="2 3" key="1">
    <citation type="submission" date="2020-08" db="EMBL/GenBank/DDBJ databases">
        <title>Genomic Encyclopedia of Type Strains, Phase IV (KMG-V): Genome sequencing to study the core and pangenomes of soil and plant-associated prokaryotes.</title>
        <authorList>
            <person name="Whitman W."/>
        </authorList>
    </citation>
    <scope>NUCLEOTIDE SEQUENCE [LARGE SCALE GENOMIC DNA]</scope>
    <source>
        <strain evidence="2 3">SEMIA 4087</strain>
    </source>
</reference>
<sequence>MGRCGIHNEAAELLKERLSTKVSIDKDTARRLFTADARKHGVEVRPVCINRSRWDCTLEPIDGTDGHAVRLGMRLVRGLATADAARIVAARADEHFASVDDMWRRSGVPVASLVEPAEADAFLSSLRLERRDALWAIRALRDEPLPLFTAAAEREARAIAEQQEPEVELDITVPPA</sequence>
<accession>A0ABR6J037</accession>
<keyword evidence="3" id="KW-1185">Reference proteome</keyword>
<dbReference type="Pfam" id="PF14579">
    <property type="entry name" value="HHH_6"/>
    <property type="match status" value="1"/>
</dbReference>
<dbReference type="Pfam" id="PF06793">
    <property type="entry name" value="UPF0262"/>
    <property type="match status" value="1"/>
</dbReference>
<evidence type="ECO:0000313" key="2">
    <source>
        <dbReference type="EMBL" id="MBB4233059.1"/>
    </source>
</evidence>
<dbReference type="InterPro" id="IPR004805">
    <property type="entry name" value="DnaE2/DnaE/PolC"/>
</dbReference>
<dbReference type="PANTHER" id="PTHR32294:SF4">
    <property type="entry name" value="ERROR-PRONE DNA POLYMERASE"/>
    <property type="match status" value="1"/>
</dbReference>
<dbReference type="Proteomes" id="UP000551353">
    <property type="component" value="Unassembled WGS sequence"/>
</dbReference>
<dbReference type="InterPro" id="IPR029460">
    <property type="entry name" value="DNAPol_HHH"/>
</dbReference>
<feature type="domain" description="DNA polymerase helix-hairpin-helix motif" evidence="1">
    <location>
        <begin position="41"/>
        <end position="132"/>
    </location>
</feature>
<dbReference type="InterPro" id="IPR008321">
    <property type="entry name" value="UCP032146"/>
</dbReference>